<evidence type="ECO:0000256" key="3">
    <source>
        <dbReference type="ARBA" id="ARBA00023125"/>
    </source>
</evidence>
<dbReference type="GO" id="GO:0000981">
    <property type="term" value="F:DNA-binding transcription factor activity, RNA polymerase II-specific"/>
    <property type="evidence" value="ECO:0007669"/>
    <property type="project" value="InterPro"/>
</dbReference>
<evidence type="ECO:0000256" key="1">
    <source>
        <dbReference type="ARBA" id="ARBA00022723"/>
    </source>
</evidence>
<dbReference type="CDD" id="cd00067">
    <property type="entry name" value="GAL4"/>
    <property type="match status" value="1"/>
</dbReference>
<feature type="region of interest" description="Disordered" evidence="6">
    <location>
        <begin position="147"/>
        <end position="169"/>
    </location>
</feature>
<feature type="compositionally biased region" description="Basic residues" evidence="6">
    <location>
        <begin position="147"/>
        <end position="156"/>
    </location>
</feature>
<name>A0AAF0YG37_9TREE</name>
<dbReference type="SUPFAM" id="SSF57701">
    <property type="entry name" value="Zn2/Cys6 DNA-binding domain"/>
    <property type="match status" value="1"/>
</dbReference>
<evidence type="ECO:0000256" key="2">
    <source>
        <dbReference type="ARBA" id="ARBA00023015"/>
    </source>
</evidence>
<evidence type="ECO:0000259" key="7">
    <source>
        <dbReference type="PROSITE" id="PS50048"/>
    </source>
</evidence>
<keyword evidence="5" id="KW-0539">Nucleus</keyword>
<feature type="domain" description="Zn(2)-C6 fungal-type" evidence="7">
    <location>
        <begin position="48"/>
        <end position="80"/>
    </location>
</feature>
<dbReference type="Proteomes" id="UP000827549">
    <property type="component" value="Chromosome 5"/>
</dbReference>
<proteinExistence type="predicted"/>
<evidence type="ECO:0000256" key="4">
    <source>
        <dbReference type="ARBA" id="ARBA00023163"/>
    </source>
</evidence>
<dbReference type="PANTHER" id="PTHR31668:SF26">
    <property type="entry name" value="GLUCOSE TRANSPORT TRANSCRIPTION REGULATOR RGT1-RELATED"/>
    <property type="match status" value="1"/>
</dbReference>
<dbReference type="InterPro" id="IPR001138">
    <property type="entry name" value="Zn2Cys6_DnaBD"/>
</dbReference>
<evidence type="ECO:0000256" key="5">
    <source>
        <dbReference type="ARBA" id="ARBA00023242"/>
    </source>
</evidence>
<keyword evidence="1" id="KW-0479">Metal-binding</keyword>
<dbReference type="GO" id="GO:0006351">
    <property type="term" value="P:DNA-templated transcription"/>
    <property type="evidence" value="ECO:0007669"/>
    <property type="project" value="InterPro"/>
</dbReference>
<dbReference type="InterPro" id="IPR007219">
    <property type="entry name" value="XnlR_reg_dom"/>
</dbReference>
<dbReference type="Pfam" id="PF00172">
    <property type="entry name" value="Zn_clus"/>
    <property type="match status" value="1"/>
</dbReference>
<sequence>MPSANRSDSGSDDNGPGSLGTSGRHDADHYGGSGSSGRPLKRLRTRKACTHCKQRKIRCDFDSAAVGHPCKRCASYGLPCDVNGGADREKLPIPRSPRQRGSSTSPRRRSPGGADPFGEIDISPHEEEGEAFVPDGTSREFVVHSRYHTHVRKSRERRSSSTPPPSTVFAPIAKISDEQLAAPPESGLSATSGIRQVLEGRVYGSHFGRPDPRLLGATSMSALLTPISRDGKHSSALFSHDMRYGLRRRETILEESTVIWSLNGSSPVWRLPSHRLTLPVIEKLLDHYAKHISPIFPAIMYYEATNLRTLTAFQILAMCAMASLSRTVPQPISASVRSRLYHLLEAVPGGSIWTANQANLTALLVMSMSGELHGITASAGGSIAWLRTGVAIRMAQDLGYHRKITDFGVSASQRRVRSRIWALCMMTDAWYALYYGQPLMVDATAVDAEAFIPLRSDEEEGGPCTNQKTVYYMSQLTTILRRVLRTVYDVSHAPLAMATDDTLLDICRDIDSYHVNLPDPITLRPDTDPIRTGAALVALSCETIEYIFYRPFKYRHALPKHIEFQVSPERWSHLIERSHRTVEWIAKNGANLLDSWFVTTYALATVAQMHFYNYVDSRDAASLQTIQTITEILDSWSSSQGFTHEATSLRYRIGEIVNQLYTAAVDGCTETRVHAMQSSMSTVIPGLQDPHGAQQQIPGLEFNPADPLNELYLLTGTDPNLIHPAATMNDDWSTLLNFMGVAANAANVDFSTECNM</sequence>
<dbReference type="AlphaFoldDB" id="A0AAF0YG37"/>
<dbReference type="GO" id="GO:0008270">
    <property type="term" value="F:zinc ion binding"/>
    <property type="evidence" value="ECO:0007669"/>
    <property type="project" value="InterPro"/>
</dbReference>
<keyword evidence="3" id="KW-0238">DNA-binding</keyword>
<dbReference type="Pfam" id="PF04082">
    <property type="entry name" value="Fungal_trans"/>
    <property type="match status" value="1"/>
</dbReference>
<dbReference type="PROSITE" id="PS00463">
    <property type="entry name" value="ZN2_CY6_FUNGAL_1"/>
    <property type="match status" value="1"/>
</dbReference>
<dbReference type="InterPro" id="IPR036864">
    <property type="entry name" value="Zn2-C6_fun-type_DNA-bd_sf"/>
</dbReference>
<dbReference type="GeneID" id="87809882"/>
<dbReference type="PROSITE" id="PS50048">
    <property type="entry name" value="ZN2_CY6_FUNGAL_2"/>
    <property type="match status" value="1"/>
</dbReference>
<feature type="region of interest" description="Disordered" evidence="6">
    <location>
        <begin position="86"/>
        <end position="124"/>
    </location>
</feature>
<dbReference type="InterPro" id="IPR050797">
    <property type="entry name" value="Carb_Metab_Trans_Reg"/>
</dbReference>
<accession>A0AAF0YG37</accession>
<dbReference type="RefSeq" id="XP_062629210.1">
    <property type="nucleotide sequence ID" value="XM_062773226.1"/>
</dbReference>
<dbReference type="SMART" id="SM00066">
    <property type="entry name" value="GAL4"/>
    <property type="match status" value="1"/>
</dbReference>
<dbReference type="EMBL" id="CP086718">
    <property type="protein sequence ID" value="WOO83184.1"/>
    <property type="molecule type" value="Genomic_DNA"/>
</dbReference>
<gene>
    <name evidence="8" type="primary">amdR_1</name>
    <name evidence="8" type="ORF">LOC62_05G006706</name>
</gene>
<dbReference type="GO" id="GO:0003677">
    <property type="term" value="F:DNA binding"/>
    <property type="evidence" value="ECO:0007669"/>
    <property type="project" value="UniProtKB-KW"/>
</dbReference>
<evidence type="ECO:0000313" key="8">
    <source>
        <dbReference type="EMBL" id="WOO83184.1"/>
    </source>
</evidence>
<keyword evidence="4" id="KW-0804">Transcription</keyword>
<reference evidence="8" key="1">
    <citation type="submission" date="2023-10" db="EMBL/GenBank/DDBJ databases">
        <authorList>
            <person name="Noh H."/>
        </authorList>
    </citation>
    <scope>NUCLEOTIDE SEQUENCE</scope>
    <source>
        <strain evidence="8">DUCC4014</strain>
    </source>
</reference>
<keyword evidence="2" id="KW-0805">Transcription regulation</keyword>
<organism evidence="8 9">
    <name type="scientific">Vanrija pseudolonga</name>
    <dbReference type="NCBI Taxonomy" id="143232"/>
    <lineage>
        <taxon>Eukaryota</taxon>
        <taxon>Fungi</taxon>
        <taxon>Dikarya</taxon>
        <taxon>Basidiomycota</taxon>
        <taxon>Agaricomycotina</taxon>
        <taxon>Tremellomycetes</taxon>
        <taxon>Trichosporonales</taxon>
        <taxon>Trichosporonaceae</taxon>
        <taxon>Vanrija</taxon>
    </lineage>
</organism>
<evidence type="ECO:0000313" key="9">
    <source>
        <dbReference type="Proteomes" id="UP000827549"/>
    </source>
</evidence>
<evidence type="ECO:0000256" key="6">
    <source>
        <dbReference type="SAM" id="MobiDB-lite"/>
    </source>
</evidence>
<dbReference type="CDD" id="cd12148">
    <property type="entry name" value="fungal_TF_MHR"/>
    <property type="match status" value="1"/>
</dbReference>
<protein>
    <submittedName>
        <fullName evidence="8">Acetamidase regulatory protein</fullName>
    </submittedName>
</protein>
<keyword evidence="9" id="KW-1185">Reference proteome</keyword>
<dbReference type="PANTHER" id="PTHR31668">
    <property type="entry name" value="GLUCOSE TRANSPORT TRANSCRIPTION REGULATOR RGT1-RELATED-RELATED"/>
    <property type="match status" value="1"/>
</dbReference>
<feature type="region of interest" description="Disordered" evidence="6">
    <location>
        <begin position="1"/>
        <end position="44"/>
    </location>
</feature>
<dbReference type="SMART" id="SM00906">
    <property type="entry name" value="Fungal_trans"/>
    <property type="match status" value="1"/>
</dbReference>
<dbReference type="Gene3D" id="4.10.240.10">
    <property type="entry name" value="Zn(2)-C6 fungal-type DNA-binding domain"/>
    <property type="match status" value="1"/>
</dbReference>